<protein>
    <submittedName>
        <fullName evidence="2">Oxidoreductase</fullName>
    </submittedName>
</protein>
<organism evidence="2 3">
    <name type="scientific">Streptomyces coelicoflavus</name>
    <dbReference type="NCBI Taxonomy" id="285562"/>
    <lineage>
        <taxon>Bacteria</taxon>
        <taxon>Bacillati</taxon>
        <taxon>Actinomycetota</taxon>
        <taxon>Actinomycetes</taxon>
        <taxon>Kitasatosporales</taxon>
        <taxon>Streptomycetaceae</taxon>
        <taxon>Streptomyces</taxon>
    </lineage>
</organism>
<keyword evidence="1" id="KW-1133">Transmembrane helix</keyword>
<proteinExistence type="predicted"/>
<keyword evidence="1" id="KW-0472">Membrane</keyword>
<evidence type="ECO:0000313" key="3">
    <source>
        <dbReference type="Proteomes" id="UP000470446"/>
    </source>
</evidence>
<gene>
    <name evidence="2" type="ORF">G3I32_36500</name>
</gene>
<reference evidence="2 3" key="1">
    <citation type="submission" date="2020-01" db="EMBL/GenBank/DDBJ databases">
        <title>Insect and environment-associated Actinomycetes.</title>
        <authorList>
            <person name="Currrie C."/>
            <person name="Chevrette M."/>
            <person name="Carlson C."/>
            <person name="Stubbendieck R."/>
            <person name="Wendt-Pienkowski E."/>
        </authorList>
    </citation>
    <scope>NUCLEOTIDE SEQUENCE [LARGE SCALE GENOMIC DNA]</scope>
    <source>
        <strain evidence="2 3">SID14163</strain>
    </source>
</reference>
<dbReference type="AlphaFoldDB" id="A0A7K3PYM4"/>
<evidence type="ECO:0000256" key="1">
    <source>
        <dbReference type="SAM" id="Phobius"/>
    </source>
</evidence>
<dbReference type="Proteomes" id="UP000470446">
    <property type="component" value="Unassembled WGS sequence"/>
</dbReference>
<sequence length="164" mass="17647">MTAVLRWTGVEKAVSFYRYFAFDLPVVTTLSALGLLLGFTAVQLWTLFTHRGVPGYFTAYLALLAAASVCAVAGIVLGWATRDARLRRGGRLAWVLGSAVSLASVAVHLFSRTAGLGGLGELRGRWDYVPGTLTMALAGLFVALHFSVLTGLNVAAPDRRHWHD</sequence>
<feature type="transmembrane region" description="Helical" evidence="1">
    <location>
        <begin position="20"/>
        <end position="45"/>
    </location>
</feature>
<evidence type="ECO:0000313" key="2">
    <source>
        <dbReference type="EMBL" id="NEB14269.1"/>
    </source>
</evidence>
<keyword evidence="1" id="KW-0812">Transmembrane</keyword>
<dbReference type="RefSeq" id="WP_164250413.1">
    <property type="nucleotide sequence ID" value="NZ_JAAGMA010000966.1"/>
</dbReference>
<dbReference type="EMBL" id="JAAGMA010000966">
    <property type="protein sequence ID" value="NEB14269.1"/>
    <property type="molecule type" value="Genomic_DNA"/>
</dbReference>
<feature type="transmembrane region" description="Helical" evidence="1">
    <location>
        <begin position="131"/>
        <end position="156"/>
    </location>
</feature>
<comment type="caution">
    <text evidence="2">The sequence shown here is derived from an EMBL/GenBank/DDBJ whole genome shotgun (WGS) entry which is preliminary data.</text>
</comment>
<accession>A0A7K3PYM4</accession>
<name>A0A7K3PYM4_9ACTN</name>
<feature type="transmembrane region" description="Helical" evidence="1">
    <location>
        <begin position="92"/>
        <end position="111"/>
    </location>
</feature>
<feature type="transmembrane region" description="Helical" evidence="1">
    <location>
        <begin position="57"/>
        <end position="80"/>
    </location>
</feature>